<dbReference type="AlphaFoldDB" id="A0A7J4ITI6"/>
<feature type="transmembrane region" description="Helical" evidence="1">
    <location>
        <begin position="178"/>
        <end position="197"/>
    </location>
</feature>
<keyword evidence="1" id="KW-0472">Membrane</keyword>
<proteinExistence type="predicted"/>
<keyword evidence="1" id="KW-0812">Transmembrane</keyword>
<feature type="transmembrane region" description="Helical" evidence="1">
    <location>
        <begin position="35"/>
        <end position="53"/>
    </location>
</feature>
<evidence type="ECO:0000313" key="3">
    <source>
        <dbReference type="Proteomes" id="UP000577419"/>
    </source>
</evidence>
<dbReference type="Proteomes" id="UP000577419">
    <property type="component" value="Unassembled WGS sequence"/>
</dbReference>
<gene>
    <name evidence="2" type="ORF">HA237_02090</name>
</gene>
<feature type="transmembrane region" description="Helical" evidence="1">
    <location>
        <begin position="266"/>
        <end position="286"/>
    </location>
</feature>
<accession>A0A7J4ITI6</accession>
<feature type="transmembrane region" description="Helical" evidence="1">
    <location>
        <begin position="65"/>
        <end position="83"/>
    </location>
</feature>
<dbReference type="EMBL" id="DUFG01000013">
    <property type="protein sequence ID" value="HIH08140.1"/>
    <property type="molecule type" value="Genomic_DNA"/>
</dbReference>
<evidence type="ECO:0000256" key="1">
    <source>
        <dbReference type="SAM" id="Phobius"/>
    </source>
</evidence>
<feature type="transmembrane region" description="Helical" evidence="1">
    <location>
        <begin position="203"/>
        <end position="221"/>
    </location>
</feature>
<feature type="transmembrane region" description="Helical" evidence="1">
    <location>
        <begin position="233"/>
        <end position="254"/>
    </location>
</feature>
<comment type="caution">
    <text evidence="2">The sequence shown here is derived from an EMBL/GenBank/DDBJ whole genome shotgun (WGS) entry which is preliminary data.</text>
</comment>
<reference evidence="3" key="1">
    <citation type="journal article" date="2020" name="bioRxiv">
        <title>A rank-normalized archaeal taxonomy based on genome phylogeny resolves widespread incomplete and uneven classifications.</title>
        <authorList>
            <person name="Rinke C."/>
            <person name="Chuvochina M."/>
            <person name="Mussig A.J."/>
            <person name="Chaumeil P.-A."/>
            <person name="Waite D.W."/>
            <person name="Whitman W.B."/>
            <person name="Parks D.H."/>
            <person name="Hugenholtz P."/>
        </authorList>
    </citation>
    <scope>NUCLEOTIDE SEQUENCE [LARGE SCALE GENOMIC DNA]</scope>
</reference>
<feature type="transmembrane region" description="Helical" evidence="1">
    <location>
        <begin position="95"/>
        <end position="118"/>
    </location>
</feature>
<protein>
    <submittedName>
        <fullName evidence="2">Uncharacterized protein</fullName>
    </submittedName>
</protein>
<sequence>MFLQQDLVSEIFYTLGIIPDYVTIQLVPGILNGQAFEIIVGFLLALILLMILYKGTQLMYNFIKRFFFFLFIILVLWLFLRNFGHKIFTQNPDPVIAIIGIIGLLLGLAAFIISVFSLKHHAIQMTTKGTVPVEEEITVKEPSAPAIKKTQIQQPEMLAEQALIPKDFYGHLKTDRSLLAVISYIIIAQFGVFSGITVSAPNVGVGLVFFAVFFIAAFAFIKISYHDYRRGVMHLVTASFFGAALSIVLGHFWVEVPLETLLSLRYFETPSMVAFVTGIAVSLLLGSKD</sequence>
<name>A0A7J4ITI6_9ARCH</name>
<evidence type="ECO:0000313" key="2">
    <source>
        <dbReference type="EMBL" id="HIH08140.1"/>
    </source>
</evidence>
<keyword evidence="1" id="KW-1133">Transmembrane helix</keyword>
<organism evidence="2 3">
    <name type="scientific">Candidatus Iainarchaeum sp</name>
    <dbReference type="NCBI Taxonomy" id="3101447"/>
    <lineage>
        <taxon>Archaea</taxon>
        <taxon>Candidatus Iainarchaeota</taxon>
        <taxon>Candidatus Iainarchaeia</taxon>
        <taxon>Candidatus Iainarchaeales</taxon>
        <taxon>Candidatus Iainarchaeaceae</taxon>
        <taxon>Candidatus Iainarchaeum</taxon>
    </lineage>
</organism>